<accession>A0A8J4UTQ3</accession>
<sequence>MKDGLDQSEHSRSIGSECRSQNAVSMRSPAAASVYFGALQPTSERVCLSSLSLSPAHFSEWVERDEAILLSVPVLTDKTVKYKSRDHYGLK</sequence>
<reference evidence="2" key="1">
    <citation type="submission" date="2020-07" db="EMBL/GenBank/DDBJ databases">
        <title>Clarias magur genome sequencing, assembly and annotation.</title>
        <authorList>
            <person name="Kushwaha B."/>
            <person name="Kumar R."/>
            <person name="Das P."/>
            <person name="Joshi C.G."/>
            <person name="Kumar D."/>
            <person name="Nagpure N.S."/>
            <person name="Pandey M."/>
            <person name="Agarwal S."/>
            <person name="Srivastava S."/>
            <person name="Singh M."/>
            <person name="Sahoo L."/>
            <person name="Jayasankar P."/>
            <person name="Meher P.K."/>
            <person name="Koringa P.G."/>
            <person name="Iquebal M.A."/>
            <person name="Das S.P."/>
            <person name="Bit A."/>
            <person name="Patnaik S."/>
            <person name="Patel N."/>
            <person name="Shah T.M."/>
            <person name="Hinsu A."/>
            <person name="Jena J.K."/>
        </authorList>
    </citation>
    <scope>NUCLEOTIDE SEQUENCE</scope>
    <source>
        <strain evidence="2">CIFAMagur01</strain>
        <tissue evidence="2">Testis</tissue>
    </source>
</reference>
<comment type="caution">
    <text evidence="2">The sequence shown here is derived from an EMBL/GenBank/DDBJ whole genome shotgun (WGS) entry which is preliminary data.</text>
</comment>
<evidence type="ECO:0000313" key="3">
    <source>
        <dbReference type="Proteomes" id="UP000727407"/>
    </source>
</evidence>
<dbReference type="EMBL" id="QNUK01000040">
    <property type="protein sequence ID" value="KAF5905812.1"/>
    <property type="molecule type" value="Genomic_DNA"/>
</dbReference>
<dbReference type="Proteomes" id="UP000727407">
    <property type="component" value="Unassembled WGS sequence"/>
</dbReference>
<keyword evidence="3" id="KW-1185">Reference proteome</keyword>
<evidence type="ECO:0000256" key="1">
    <source>
        <dbReference type="SAM" id="MobiDB-lite"/>
    </source>
</evidence>
<proteinExistence type="predicted"/>
<feature type="region of interest" description="Disordered" evidence="1">
    <location>
        <begin position="1"/>
        <end position="25"/>
    </location>
</feature>
<name>A0A8J4UTQ3_CLAMG</name>
<protein>
    <submittedName>
        <fullName evidence="2">Uncharacterized protein</fullName>
    </submittedName>
</protein>
<dbReference type="AlphaFoldDB" id="A0A8J4UTQ3"/>
<feature type="compositionally biased region" description="Basic and acidic residues" evidence="1">
    <location>
        <begin position="1"/>
        <end position="12"/>
    </location>
</feature>
<organism evidence="2 3">
    <name type="scientific">Clarias magur</name>
    <name type="common">Asian catfish</name>
    <name type="synonym">Macropteronotus magur</name>
    <dbReference type="NCBI Taxonomy" id="1594786"/>
    <lineage>
        <taxon>Eukaryota</taxon>
        <taxon>Metazoa</taxon>
        <taxon>Chordata</taxon>
        <taxon>Craniata</taxon>
        <taxon>Vertebrata</taxon>
        <taxon>Euteleostomi</taxon>
        <taxon>Actinopterygii</taxon>
        <taxon>Neopterygii</taxon>
        <taxon>Teleostei</taxon>
        <taxon>Ostariophysi</taxon>
        <taxon>Siluriformes</taxon>
        <taxon>Clariidae</taxon>
        <taxon>Clarias</taxon>
    </lineage>
</organism>
<gene>
    <name evidence="2" type="ORF">DAT39_004560</name>
</gene>
<evidence type="ECO:0000313" key="2">
    <source>
        <dbReference type="EMBL" id="KAF5905812.1"/>
    </source>
</evidence>